<name>A0A1T4VI62_9FIRM</name>
<dbReference type="Proteomes" id="UP000190814">
    <property type="component" value="Unassembled WGS sequence"/>
</dbReference>
<dbReference type="InterPro" id="IPR038763">
    <property type="entry name" value="DHH_sf"/>
</dbReference>
<dbReference type="InterPro" id="IPR010766">
    <property type="entry name" value="DRTGG"/>
</dbReference>
<dbReference type="InterPro" id="IPR038222">
    <property type="entry name" value="DHHA2_dom_sf"/>
</dbReference>
<keyword evidence="3" id="KW-0479">Metal-binding</keyword>
<dbReference type="Pfam" id="PF02833">
    <property type="entry name" value="DHHA2"/>
    <property type="match status" value="1"/>
</dbReference>
<dbReference type="Gene3D" id="3.10.580.10">
    <property type="entry name" value="CBS-domain"/>
    <property type="match status" value="1"/>
</dbReference>
<dbReference type="InterPro" id="IPR004097">
    <property type="entry name" value="DHHA2"/>
</dbReference>
<dbReference type="FunFam" id="3.90.1640.10:FF:000001">
    <property type="entry name" value="Probable manganese-dependent inorganic pyrophosphatase"/>
    <property type="match status" value="1"/>
</dbReference>
<evidence type="ECO:0000256" key="7">
    <source>
        <dbReference type="ARBA" id="ARBA00047820"/>
    </source>
</evidence>
<proteinExistence type="predicted"/>
<keyword evidence="4" id="KW-0378">Hydrolase</keyword>
<accession>A0A1T4VI62</accession>
<dbReference type="GO" id="GO:0004427">
    <property type="term" value="F:inorganic diphosphate phosphatase activity"/>
    <property type="evidence" value="ECO:0007669"/>
    <property type="project" value="UniProtKB-EC"/>
</dbReference>
<reference evidence="10 11" key="1">
    <citation type="submission" date="2017-02" db="EMBL/GenBank/DDBJ databases">
        <authorList>
            <person name="Peterson S.W."/>
        </authorList>
    </citation>
    <scope>NUCLEOTIDE SEQUENCE [LARGE SCALE GENOMIC DNA]</scope>
    <source>
        <strain evidence="10 11">ATCC 35992</strain>
    </source>
</reference>
<evidence type="ECO:0000256" key="3">
    <source>
        <dbReference type="ARBA" id="ARBA00022723"/>
    </source>
</evidence>
<dbReference type="NCBIfam" id="NF003877">
    <property type="entry name" value="PRK05427.1"/>
    <property type="match status" value="1"/>
</dbReference>
<dbReference type="Pfam" id="PF01368">
    <property type="entry name" value="DHH"/>
    <property type="match status" value="1"/>
</dbReference>
<dbReference type="InterPro" id="IPR028979">
    <property type="entry name" value="Ser_kin/Pase_Hpr-like_N_sf"/>
</dbReference>
<comment type="cofactor">
    <cofactor evidence="1">
        <name>Mn(2+)</name>
        <dbReference type="ChEBI" id="CHEBI:29035"/>
    </cofactor>
</comment>
<dbReference type="SUPFAM" id="SSF54631">
    <property type="entry name" value="CBS-domain pair"/>
    <property type="match status" value="1"/>
</dbReference>
<evidence type="ECO:0000256" key="4">
    <source>
        <dbReference type="ARBA" id="ARBA00022801"/>
    </source>
</evidence>
<sequence length="545" mass="60987">MVIGHKNPDTDSICSAISYAYLKNKINKDEEVVYEAKRAGHINGETAYVLDHFKAELPEYVPDVATQVKNIEIRKTPGVDRTISLKKAWMMMKELDVVTLPVVRSGRLEGIITTERIAQSYMDVYDNEILSRAHTKISNIAETLDGEVVVGNPEEYYIHGKVIVGAAHKWYLEGEINKGDFVILANRTQSQLLAVKSGAGVLAVCNNSELEDEVINLAKENDCTIIVSPHDAYTVARLVNQSMPISYFMHTRNIVTFKTEDYLDDIKEIMAKQRYRDFPIVDNHGMYVGMISRRNLLGARKKQLILVDHNEGAQAVDNISDAEILEIIDHHRLGSVETVSPVFFRNQPLGCCATIIKQMFNEQGVKIPKKIAGLLLSAIISDTLMFRSPTCTEIDKSAAEDLAKIAGCDIEKLATDMFTAGSNLKSKTAEAIFYQDYKQFTIDGVKFGIGQICSMSEEELDAVKNRMHDYIDKISKGSGLDAMYFMLTNILTEDTKLLYAGSKAEDLIERGYEIKSDGDTFLLEGVVSRKKQLLPQIMLAIKEEL</sequence>
<dbReference type="Pfam" id="PF07085">
    <property type="entry name" value="DRTGG"/>
    <property type="match status" value="1"/>
</dbReference>
<dbReference type="PANTHER" id="PTHR12112:SF22">
    <property type="entry name" value="MANGANESE-DEPENDENT INORGANIC PYROPHOSPHATASE-RELATED"/>
    <property type="match status" value="1"/>
</dbReference>
<comment type="catalytic activity">
    <reaction evidence="7">
        <text>diphosphate + H2O = 2 phosphate + H(+)</text>
        <dbReference type="Rhea" id="RHEA:24576"/>
        <dbReference type="ChEBI" id="CHEBI:15377"/>
        <dbReference type="ChEBI" id="CHEBI:15378"/>
        <dbReference type="ChEBI" id="CHEBI:33019"/>
        <dbReference type="ChEBI" id="CHEBI:43474"/>
        <dbReference type="EC" id="3.6.1.1"/>
    </reaction>
</comment>
<dbReference type="SMART" id="SM01131">
    <property type="entry name" value="DHHA2"/>
    <property type="match status" value="1"/>
</dbReference>
<evidence type="ECO:0000256" key="2">
    <source>
        <dbReference type="ARBA" id="ARBA00012146"/>
    </source>
</evidence>
<dbReference type="GO" id="GO:0005737">
    <property type="term" value="C:cytoplasm"/>
    <property type="evidence" value="ECO:0007669"/>
    <property type="project" value="InterPro"/>
</dbReference>
<dbReference type="EC" id="3.6.1.1" evidence="2"/>
<dbReference type="NCBIfam" id="NF011443">
    <property type="entry name" value="PRK14869.1-5"/>
    <property type="match status" value="1"/>
</dbReference>
<keyword evidence="11" id="KW-1185">Reference proteome</keyword>
<dbReference type="SUPFAM" id="SSF64182">
    <property type="entry name" value="DHH phosphoesterases"/>
    <property type="match status" value="1"/>
</dbReference>
<dbReference type="PANTHER" id="PTHR12112">
    <property type="entry name" value="BNIP - RELATED"/>
    <property type="match status" value="1"/>
</dbReference>
<evidence type="ECO:0000259" key="9">
    <source>
        <dbReference type="PROSITE" id="PS51371"/>
    </source>
</evidence>
<evidence type="ECO:0000313" key="10">
    <source>
        <dbReference type="EMBL" id="SKA64632.1"/>
    </source>
</evidence>
<dbReference type="InterPro" id="IPR046342">
    <property type="entry name" value="CBS_dom_sf"/>
</dbReference>
<evidence type="ECO:0000313" key="11">
    <source>
        <dbReference type="Proteomes" id="UP000190814"/>
    </source>
</evidence>
<evidence type="ECO:0000256" key="6">
    <source>
        <dbReference type="ARBA" id="ARBA00032535"/>
    </source>
</evidence>
<dbReference type="SMART" id="SM00116">
    <property type="entry name" value="CBS"/>
    <property type="match status" value="2"/>
</dbReference>
<dbReference type="EMBL" id="FUXZ01000005">
    <property type="protein sequence ID" value="SKA64632.1"/>
    <property type="molecule type" value="Genomic_DNA"/>
</dbReference>
<protein>
    <recommendedName>
        <fullName evidence="2">inorganic diphosphatase</fullName>
        <ecNumber evidence="2">3.6.1.1</ecNumber>
    </recommendedName>
    <alternativeName>
        <fullName evidence="6">Pyrophosphate phospho-hydrolase</fullName>
    </alternativeName>
</protein>
<dbReference type="STRING" id="39495.SAMN02745111_00999"/>
<evidence type="ECO:0000256" key="5">
    <source>
        <dbReference type="ARBA" id="ARBA00023211"/>
    </source>
</evidence>
<dbReference type="SUPFAM" id="SSF75138">
    <property type="entry name" value="HprK N-terminal domain-like"/>
    <property type="match status" value="1"/>
</dbReference>
<dbReference type="PROSITE" id="PS51371">
    <property type="entry name" value="CBS"/>
    <property type="match status" value="1"/>
</dbReference>
<keyword evidence="5" id="KW-0464">Manganese</keyword>
<dbReference type="GO" id="GO:0046872">
    <property type="term" value="F:metal ion binding"/>
    <property type="evidence" value="ECO:0007669"/>
    <property type="project" value="UniProtKB-KW"/>
</dbReference>
<dbReference type="NCBIfam" id="NF011442">
    <property type="entry name" value="PRK14869.1-4"/>
    <property type="match status" value="1"/>
</dbReference>
<dbReference type="Gene3D" id="3.10.310.20">
    <property type="entry name" value="DHHA2 domain"/>
    <property type="match status" value="1"/>
</dbReference>
<feature type="domain" description="CBS" evidence="9">
    <location>
        <begin position="249"/>
        <end position="306"/>
    </location>
</feature>
<dbReference type="Pfam" id="PF00571">
    <property type="entry name" value="CBS"/>
    <property type="match status" value="2"/>
</dbReference>
<organism evidence="10 11">
    <name type="scientific">Eubacterium uniforme</name>
    <dbReference type="NCBI Taxonomy" id="39495"/>
    <lineage>
        <taxon>Bacteria</taxon>
        <taxon>Bacillati</taxon>
        <taxon>Bacillota</taxon>
        <taxon>Clostridia</taxon>
        <taxon>Eubacteriales</taxon>
        <taxon>Eubacteriaceae</taxon>
        <taxon>Eubacterium</taxon>
    </lineage>
</organism>
<keyword evidence="8" id="KW-0129">CBS domain</keyword>
<dbReference type="InterPro" id="IPR000644">
    <property type="entry name" value="CBS_dom"/>
</dbReference>
<evidence type="ECO:0000256" key="8">
    <source>
        <dbReference type="PROSITE-ProRule" id="PRU00703"/>
    </source>
</evidence>
<dbReference type="AlphaFoldDB" id="A0A1T4VI62"/>
<dbReference type="InterPro" id="IPR001667">
    <property type="entry name" value="DDH_dom"/>
</dbReference>
<gene>
    <name evidence="10" type="ORF">SAMN02745111_00999</name>
</gene>
<evidence type="ECO:0000256" key="1">
    <source>
        <dbReference type="ARBA" id="ARBA00001936"/>
    </source>
</evidence>
<dbReference type="Gene3D" id="3.40.1390.20">
    <property type="entry name" value="HprK N-terminal domain-like"/>
    <property type="match status" value="1"/>
</dbReference>